<dbReference type="RefSeq" id="WP_008048337.1">
    <property type="nucleotide sequence ID" value="NZ_CH724155.1"/>
</dbReference>
<dbReference type="STRING" id="314283.MED297_05824"/>
<keyword evidence="4 6" id="KW-0697">Rotamase</keyword>
<keyword evidence="5 6" id="KW-0413">Isomerase</keyword>
<dbReference type="InterPro" id="IPR046357">
    <property type="entry name" value="PPIase_dom_sf"/>
</dbReference>
<evidence type="ECO:0000256" key="7">
    <source>
        <dbReference type="RuleBase" id="RU003915"/>
    </source>
</evidence>
<dbReference type="InterPro" id="IPR036944">
    <property type="entry name" value="PPIase_FKBP_N_sf"/>
</dbReference>
<gene>
    <name evidence="9" type="ORF">MED297_05824</name>
</gene>
<organism evidence="9 10">
    <name type="scientific">Reinekea blandensis MED297</name>
    <dbReference type="NCBI Taxonomy" id="314283"/>
    <lineage>
        <taxon>Bacteria</taxon>
        <taxon>Pseudomonadati</taxon>
        <taxon>Pseudomonadota</taxon>
        <taxon>Gammaproteobacteria</taxon>
        <taxon>Oceanospirillales</taxon>
        <taxon>Saccharospirillaceae</taxon>
        <taxon>Reinekea</taxon>
    </lineage>
</organism>
<keyword evidence="10" id="KW-1185">Reference proteome</keyword>
<evidence type="ECO:0000256" key="6">
    <source>
        <dbReference type="PROSITE-ProRule" id="PRU00277"/>
    </source>
</evidence>
<dbReference type="Proteomes" id="UP000005953">
    <property type="component" value="Unassembled WGS sequence"/>
</dbReference>
<dbReference type="NCBIfam" id="NF008602">
    <property type="entry name" value="PRK11570.1"/>
    <property type="match status" value="1"/>
</dbReference>
<keyword evidence="3" id="KW-0732">Signal</keyword>
<dbReference type="Gene3D" id="1.10.287.460">
    <property type="entry name" value="Peptidyl-prolyl cis-trans isomerase, FKBP-type, N-terminal domain"/>
    <property type="match status" value="1"/>
</dbReference>
<dbReference type="PANTHER" id="PTHR43811:SF23">
    <property type="entry name" value="FKBP-TYPE 22 KDA PEPTIDYL-PROLYL CIS-TRANS ISOMERASE"/>
    <property type="match status" value="1"/>
</dbReference>
<dbReference type="PROSITE" id="PS50059">
    <property type="entry name" value="FKBP_PPIASE"/>
    <property type="match status" value="1"/>
</dbReference>
<dbReference type="EC" id="5.2.1.8" evidence="7"/>
<proteinExistence type="inferred from homology"/>
<dbReference type="InterPro" id="IPR000774">
    <property type="entry name" value="PPIase_FKBP_N"/>
</dbReference>
<reference evidence="9 10" key="1">
    <citation type="submission" date="2006-02" db="EMBL/GenBank/DDBJ databases">
        <authorList>
            <person name="Pinhassi J."/>
            <person name="Pedros-Alio C."/>
            <person name="Ferriera S."/>
            <person name="Johnson J."/>
            <person name="Kravitz S."/>
            <person name="Halpern A."/>
            <person name="Remington K."/>
            <person name="Beeson K."/>
            <person name="Tran B."/>
            <person name="Rogers Y.-H."/>
            <person name="Friedman R."/>
            <person name="Venter J.C."/>
        </authorList>
    </citation>
    <scope>NUCLEOTIDE SEQUENCE [LARGE SCALE GENOMIC DNA]</scope>
    <source>
        <strain evidence="9 10">MED297</strain>
    </source>
</reference>
<protein>
    <recommendedName>
        <fullName evidence="7">Peptidyl-prolyl cis-trans isomerase</fullName>
        <ecNumber evidence="7">5.2.1.8</ecNumber>
    </recommendedName>
</protein>
<dbReference type="SUPFAM" id="SSF54534">
    <property type="entry name" value="FKBP-like"/>
    <property type="match status" value="1"/>
</dbReference>
<feature type="domain" description="PPIase FKBP-type" evidence="8">
    <location>
        <begin position="120"/>
        <end position="206"/>
    </location>
</feature>
<dbReference type="AlphaFoldDB" id="A4BD99"/>
<evidence type="ECO:0000256" key="5">
    <source>
        <dbReference type="ARBA" id="ARBA00023235"/>
    </source>
</evidence>
<dbReference type="OrthoDB" id="9814548at2"/>
<dbReference type="InterPro" id="IPR001179">
    <property type="entry name" value="PPIase_FKBP_dom"/>
</dbReference>
<evidence type="ECO:0000256" key="4">
    <source>
        <dbReference type="ARBA" id="ARBA00023110"/>
    </source>
</evidence>
<evidence type="ECO:0000313" key="9">
    <source>
        <dbReference type="EMBL" id="EAR09843.1"/>
    </source>
</evidence>
<dbReference type="Pfam" id="PF00254">
    <property type="entry name" value="FKBP_C"/>
    <property type="match status" value="1"/>
</dbReference>
<dbReference type="HOGENOM" id="CLU_013615_0_3_6"/>
<name>A4BD99_9GAMM</name>
<evidence type="ECO:0000259" key="8">
    <source>
        <dbReference type="PROSITE" id="PS50059"/>
    </source>
</evidence>
<comment type="similarity">
    <text evidence="2 7">Belongs to the FKBP-type PPIase family.</text>
</comment>
<dbReference type="Pfam" id="PF01346">
    <property type="entry name" value="FKBP_N"/>
    <property type="match status" value="1"/>
</dbReference>
<comment type="caution">
    <text evidence="9">The sequence shown here is derived from an EMBL/GenBank/DDBJ whole genome shotgun (WGS) entry which is preliminary data.</text>
</comment>
<comment type="catalytic activity">
    <reaction evidence="1 6 7">
        <text>[protein]-peptidylproline (omega=180) = [protein]-peptidylproline (omega=0)</text>
        <dbReference type="Rhea" id="RHEA:16237"/>
        <dbReference type="Rhea" id="RHEA-COMP:10747"/>
        <dbReference type="Rhea" id="RHEA-COMP:10748"/>
        <dbReference type="ChEBI" id="CHEBI:83833"/>
        <dbReference type="ChEBI" id="CHEBI:83834"/>
        <dbReference type="EC" id="5.2.1.8"/>
    </reaction>
</comment>
<dbReference type="EMBL" id="AAOE01000007">
    <property type="protein sequence ID" value="EAR09843.1"/>
    <property type="molecule type" value="Genomic_DNA"/>
</dbReference>
<dbReference type="PANTHER" id="PTHR43811">
    <property type="entry name" value="FKBP-TYPE PEPTIDYL-PROLYL CIS-TRANS ISOMERASE FKPA"/>
    <property type="match status" value="1"/>
</dbReference>
<evidence type="ECO:0000256" key="3">
    <source>
        <dbReference type="ARBA" id="ARBA00022729"/>
    </source>
</evidence>
<dbReference type="FunFam" id="3.10.50.40:FF:000045">
    <property type="entry name" value="Peptidyl-prolyl cis-trans isomerase"/>
    <property type="match status" value="1"/>
</dbReference>
<accession>A4BD99</accession>
<dbReference type="GO" id="GO:0003755">
    <property type="term" value="F:peptidyl-prolyl cis-trans isomerase activity"/>
    <property type="evidence" value="ECO:0007669"/>
    <property type="project" value="UniProtKB-UniRule"/>
</dbReference>
<dbReference type="GO" id="GO:0006457">
    <property type="term" value="P:protein folding"/>
    <property type="evidence" value="ECO:0007669"/>
    <property type="project" value="InterPro"/>
</dbReference>
<dbReference type="Gene3D" id="3.10.50.40">
    <property type="match status" value="1"/>
</dbReference>
<evidence type="ECO:0000256" key="1">
    <source>
        <dbReference type="ARBA" id="ARBA00000971"/>
    </source>
</evidence>
<evidence type="ECO:0000256" key="2">
    <source>
        <dbReference type="ARBA" id="ARBA00006577"/>
    </source>
</evidence>
<sequence>MSKYDTPELRVSYGIGRQMGGQLLEQPFEGLDIDAVTEGVLDAFNQVADPIAPIDMQRAYDVIREQMAKAQAEKEKELAAEGQAFLDENAKRDNVTVTASGLQYEVLSSGDASGQKPAVNSKVKVHYHGTLVSGDVFDSSVQRGEPIEFAVNGVIPGWTEALQLMVPGDKWKLYVPHNLAYGAQGAGNVIGPYQALIFDVELLDIV</sequence>
<evidence type="ECO:0000313" key="10">
    <source>
        <dbReference type="Proteomes" id="UP000005953"/>
    </source>
</evidence>